<keyword evidence="10" id="KW-1185">Reference proteome</keyword>
<feature type="domain" description="Response regulatory" evidence="8">
    <location>
        <begin position="608"/>
        <end position="726"/>
    </location>
</feature>
<dbReference type="Gene3D" id="3.40.50.2300">
    <property type="match status" value="1"/>
</dbReference>
<dbReference type="CDD" id="cd12915">
    <property type="entry name" value="PDC2_DGC_like"/>
    <property type="match status" value="1"/>
</dbReference>
<dbReference type="EMBL" id="PDNU01000013">
    <property type="protein sequence ID" value="PHK95224.1"/>
    <property type="molecule type" value="Genomic_DNA"/>
</dbReference>
<dbReference type="AlphaFoldDB" id="A0A2C7ADR6"/>
<dbReference type="PROSITE" id="PS50110">
    <property type="entry name" value="RESPONSE_REGULATORY"/>
    <property type="match status" value="1"/>
</dbReference>
<proteinExistence type="predicted"/>
<feature type="domain" description="Histidine kinase" evidence="7">
    <location>
        <begin position="358"/>
        <end position="582"/>
    </location>
</feature>
<dbReference type="PROSITE" id="PS50109">
    <property type="entry name" value="HIS_KIN"/>
    <property type="match status" value="1"/>
</dbReference>
<dbReference type="InterPro" id="IPR001789">
    <property type="entry name" value="Sig_transdc_resp-reg_receiver"/>
</dbReference>
<dbReference type="SMART" id="SM00448">
    <property type="entry name" value="REC"/>
    <property type="match status" value="1"/>
</dbReference>
<dbReference type="CDD" id="cd12914">
    <property type="entry name" value="PDC1_DGC_like"/>
    <property type="match status" value="1"/>
</dbReference>
<gene>
    <name evidence="9" type="ORF">CR162_09420</name>
</gene>
<evidence type="ECO:0000256" key="1">
    <source>
        <dbReference type="ARBA" id="ARBA00000085"/>
    </source>
</evidence>
<accession>A0A2C7ADR6</accession>
<dbReference type="Pfam" id="PF22588">
    <property type="entry name" value="dCache_1_like"/>
    <property type="match status" value="1"/>
</dbReference>
<dbReference type="Pfam" id="PF00072">
    <property type="entry name" value="Response_reg"/>
    <property type="match status" value="1"/>
</dbReference>
<dbReference type="PANTHER" id="PTHR43065:SF49">
    <property type="entry name" value="HISTIDINE KINASE"/>
    <property type="match status" value="1"/>
</dbReference>
<dbReference type="InterPro" id="IPR054327">
    <property type="entry name" value="His-kinase-like_sensor"/>
</dbReference>
<feature type="transmembrane region" description="Helical" evidence="6">
    <location>
        <begin position="300"/>
        <end position="320"/>
    </location>
</feature>
<comment type="catalytic activity">
    <reaction evidence="1">
        <text>ATP + protein L-histidine = ADP + protein N-phospho-L-histidine.</text>
        <dbReference type="EC" id="2.7.13.3"/>
    </reaction>
</comment>
<dbReference type="InterPro" id="IPR003661">
    <property type="entry name" value="HisK_dim/P_dom"/>
</dbReference>
<dbReference type="Gene3D" id="3.30.450.20">
    <property type="entry name" value="PAS domain"/>
    <property type="match status" value="2"/>
</dbReference>
<dbReference type="SUPFAM" id="SSF47384">
    <property type="entry name" value="Homodimeric domain of signal transducing histidine kinase"/>
    <property type="match status" value="1"/>
</dbReference>
<feature type="coiled-coil region" evidence="5">
    <location>
        <begin position="322"/>
        <end position="349"/>
    </location>
</feature>
<dbReference type="CDD" id="cd00082">
    <property type="entry name" value="HisKA"/>
    <property type="match status" value="1"/>
</dbReference>
<protein>
    <recommendedName>
        <fullName evidence="2">histidine kinase</fullName>
        <ecNumber evidence="2">2.7.13.3</ecNumber>
    </recommendedName>
</protein>
<dbReference type="InterPro" id="IPR036097">
    <property type="entry name" value="HisK_dim/P_sf"/>
</dbReference>
<evidence type="ECO:0000256" key="3">
    <source>
        <dbReference type="ARBA" id="ARBA00022553"/>
    </source>
</evidence>
<evidence type="ECO:0000256" key="6">
    <source>
        <dbReference type="SAM" id="Phobius"/>
    </source>
</evidence>
<keyword evidence="6" id="KW-0812">Transmembrane</keyword>
<dbReference type="SUPFAM" id="SSF52172">
    <property type="entry name" value="CheY-like"/>
    <property type="match status" value="1"/>
</dbReference>
<dbReference type="SUPFAM" id="SSF55874">
    <property type="entry name" value="ATPase domain of HSP90 chaperone/DNA topoisomerase II/histidine kinase"/>
    <property type="match status" value="1"/>
</dbReference>
<dbReference type="GO" id="GO:0000155">
    <property type="term" value="F:phosphorelay sensor kinase activity"/>
    <property type="evidence" value="ECO:0007669"/>
    <property type="project" value="InterPro"/>
</dbReference>
<evidence type="ECO:0000256" key="5">
    <source>
        <dbReference type="SAM" id="Coils"/>
    </source>
</evidence>
<dbReference type="SMART" id="SM00387">
    <property type="entry name" value="HATPase_c"/>
    <property type="match status" value="1"/>
</dbReference>
<sequence length="743" mass="78816">MPDLGPTRRRSLPRRLLWSGALGGWLFCSLAGWWVAEHSAARIEREARGAALARVEVAAEAVQQNMLRLLEAIQGLHDLAQARHNLRPEQDAPVIGALEQHLASIPEAGRFGLLQVAVIGADGWLAWSSVPGWERVHLGDREHFAVHLKRPPALHVSRPLVGRTTGRWSLQITRPLQNAAGGFGGVLVVSVDPLKLSEDLAALRSGLNGTSLLLREDGGVLAFSHGAGALLGESLDTDSTLFRLAAAMPAGSFEARSVLDGRQKFLGFRRVEETPIIVCASLDAEAEMAAIAFVAPSLRVAAGAFAALLLATIALGLMWHDRRRALRDLRHARRENEAAMQRLAQSERMEALGRLAGGIAHDFNNILQAVLGGAQLIGRRSGDPVQTERLTRMITEAAERGASVSRRLLAFARRAELRAAPVQVDELLAGLHEILNHTLGPSVQVRLSLAPDLPPASLDRGQLETVLINLAINARDAMEPMGGGELTLAIAVETVPAHPAHPAGLRPGRYLRLEVADTGVGMDAATLAHAMEPFFTTKPKGKGTGLGLAMAKGFAEQSGGELTIDSQPRQGTTVRLWLPAIEAADGAEEPAQAADASRDSPAGCPTGHILLVDDEANLRDTLAICLREQGHVVLEAESGVAALAQLAAARRIDMLVTDLAMPGMDGLALLHAARQRLPGLPALLFTGFAGDASVTAFTDAARAGPFAVLRKPASPDAVIVQVGMLLAAGGQEAERCQEKASQF</sequence>
<dbReference type="Gene3D" id="1.10.287.130">
    <property type="match status" value="1"/>
</dbReference>
<dbReference type="Pfam" id="PF02518">
    <property type="entry name" value="HATPase_c"/>
    <property type="match status" value="1"/>
</dbReference>
<evidence type="ECO:0000313" key="9">
    <source>
        <dbReference type="EMBL" id="PHK95224.1"/>
    </source>
</evidence>
<evidence type="ECO:0000256" key="4">
    <source>
        <dbReference type="PROSITE-ProRule" id="PRU00169"/>
    </source>
</evidence>
<keyword evidence="3 4" id="KW-0597">Phosphoprotein</keyword>
<evidence type="ECO:0000259" key="8">
    <source>
        <dbReference type="PROSITE" id="PS50110"/>
    </source>
</evidence>
<organism evidence="9 10">
    <name type="scientific">Teichococcus rhizosphaerae</name>
    <dbReference type="NCBI Taxonomy" id="1335062"/>
    <lineage>
        <taxon>Bacteria</taxon>
        <taxon>Pseudomonadati</taxon>
        <taxon>Pseudomonadota</taxon>
        <taxon>Alphaproteobacteria</taxon>
        <taxon>Acetobacterales</taxon>
        <taxon>Roseomonadaceae</taxon>
        <taxon>Roseomonas</taxon>
    </lineage>
</organism>
<dbReference type="Proteomes" id="UP000223527">
    <property type="component" value="Unassembled WGS sequence"/>
</dbReference>
<dbReference type="InterPro" id="IPR003594">
    <property type="entry name" value="HATPase_dom"/>
</dbReference>
<comment type="caution">
    <text evidence="9">The sequence shown here is derived from an EMBL/GenBank/DDBJ whole genome shotgun (WGS) entry which is preliminary data.</text>
</comment>
<dbReference type="OrthoDB" id="9796100at2"/>
<keyword evidence="6" id="KW-0472">Membrane</keyword>
<dbReference type="EC" id="2.7.13.3" evidence="2"/>
<dbReference type="RefSeq" id="WP_099095300.1">
    <property type="nucleotide sequence ID" value="NZ_PDNU01000013.1"/>
</dbReference>
<dbReference type="InterPro" id="IPR004358">
    <property type="entry name" value="Sig_transdc_His_kin-like_C"/>
</dbReference>
<keyword evidence="6" id="KW-1133">Transmembrane helix</keyword>
<dbReference type="Gene3D" id="3.30.565.10">
    <property type="entry name" value="Histidine kinase-like ATPase, C-terminal domain"/>
    <property type="match status" value="1"/>
</dbReference>
<dbReference type="InterPro" id="IPR005467">
    <property type="entry name" value="His_kinase_dom"/>
</dbReference>
<dbReference type="InterPro" id="IPR036890">
    <property type="entry name" value="HATPase_C_sf"/>
</dbReference>
<dbReference type="InterPro" id="IPR011006">
    <property type="entry name" value="CheY-like_superfamily"/>
</dbReference>
<dbReference type="PANTHER" id="PTHR43065">
    <property type="entry name" value="SENSOR HISTIDINE KINASE"/>
    <property type="match status" value="1"/>
</dbReference>
<evidence type="ECO:0000259" key="7">
    <source>
        <dbReference type="PROSITE" id="PS50109"/>
    </source>
</evidence>
<dbReference type="PRINTS" id="PR00344">
    <property type="entry name" value="BCTRLSENSOR"/>
</dbReference>
<keyword evidence="5" id="KW-0175">Coiled coil</keyword>
<dbReference type="CDD" id="cd00156">
    <property type="entry name" value="REC"/>
    <property type="match status" value="1"/>
</dbReference>
<evidence type="ECO:0000313" key="10">
    <source>
        <dbReference type="Proteomes" id="UP000223527"/>
    </source>
</evidence>
<feature type="modified residue" description="4-aspartylphosphate" evidence="4">
    <location>
        <position position="658"/>
    </location>
</feature>
<feature type="transmembrane region" description="Helical" evidence="6">
    <location>
        <begin position="16"/>
        <end position="36"/>
    </location>
</feature>
<evidence type="ECO:0000256" key="2">
    <source>
        <dbReference type="ARBA" id="ARBA00012438"/>
    </source>
</evidence>
<name>A0A2C7ADR6_9PROT</name>
<dbReference type="SMART" id="SM00388">
    <property type="entry name" value="HisKA"/>
    <property type="match status" value="1"/>
</dbReference>
<reference evidence="9 10" key="1">
    <citation type="submission" date="2017-10" db="EMBL/GenBank/DDBJ databases">
        <authorList>
            <person name="Banno H."/>
            <person name="Chua N.-H."/>
        </authorList>
    </citation>
    <scope>NUCLEOTIDE SEQUENCE [LARGE SCALE GENOMIC DNA]</scope>
    <source>
        <strain evidence="9 10">YW11</strain>
    </source>
</reference>